<dbReference type="Proteomes" id="UP000051221">
    <property type="component" value="Unassembled WGS sequence"/>
</dbReference>
<evidence type="ECO:0000256" key="3">
    <source>
        <dbReference type="ARBA" id="ARBA00022643"/>
    </source>
</evidence>
<comment type="similarity">
    <text evidence="1">Belongs to the SsuE family.</text>
</comment>
<dbReference type="Pfam" id="PF03358">
    <property type="entry name" value="FMN_red"/>
    <property type="match status" value="1"/>
</dbReference>
<name>A0A0Q2QUL1_VIBFU</name>
<reference evidence="6 7" key="1">
    <citation type="submission" date="2015-08" db="EMBL/GenBank/DDBJ databases">
        <title>Antibacterial properties of a collection of Vibrionaceae strains.</title>
        <authorList>
            <person name="Giubergia S."/>
        </authorList>
    </citation>
    <scope>NUCLEOTIDE SEQUENCE [LARGE SCALE GENOMIC DNA]</scope>
    <source>
        <strain evidence="6 7">S0821</strain>
    </source>
</reference>
<accession>A0A0Q2QUL1</accession>
<dbReference type="InterPro" id="IPR051814">
    <property type="entry name" value="NAD(P)H-dep_FMN_reductase"/>
</dbReference>
<evidence type="ECO:0000259" key="5">
    <source>
        <dbReference type="Pfam" id="PF03358"/>
    </source>
</evidence>
<evidence type="ECO:0000313" key="7">
    <source>
        <dbReference type="Proteomes" id="UP000051221"/>
    </source>
</evidence>
<comment type="caution">
    <text evidence="6">The sequence shown here is derived from an EMBL/GenBank/DDBJ whole genome shotgun (WGS) entry which is preliminary data.</text>
</comment>
<dbReference type="PANTHER" id="PTHR43408:SF1">
    <property type="entry name" value="FMN REDUCTASE (NADPH)"/>
    <property type="match status" value="1"/>
</dbReference>
<gene>
    <name evidence="6" type="ORF">AMR76_21465</name>
</gene>
<organism evidence="6 7">
    <name type="scientific">Vibrio furnissii</name>
    <dbReference type="NCBI Taxonomy" id="29494"/>
    <lineage>
        <taxon>Bacteria</taxon>
        <taxon>Pseudomonadati</taxon>
        <taxon>Pseudomonadota</taxon>
        <taxon>Gammaproteobacteria</taxon>
        <taxon>Vibrionales</taxon>
        <taxon>Vibrionaceae</taxon>
        <taxon>Vibrio</taxon>
    </lineage>
</organism>
<dbReference type="FunCoup" id="A0A0Q2QUL1">
    <property type="interactions" value="64"/>
</dbReference>
<dbReference type="PANTHER" id="PTHR43408">
    <property type="entry name" value="FMN REDUCTASE (NADPH)"/>
    <property type="match status" value="1"/>
</dbReference>
<dbReference type="GO" id="GO:0046306">
    <property type="term" value="P:alkanesulfonate catabolic process"/>
    <property type="evidence" value="ECO:0007669"/>
    <property type="project" value="InterPro"/>
</dbReference>
<dbReference type="InterPro" id="IPR029039">
    <property type="entry name" value="Flavoprotein-like_sf"/>
</dbReference>
<evidence type="ECO:0000256" key="4">
    <source>
        <dbReference type="ARBA" id="ARBA00023002"/>
    </source>
</evidence>
<dbReference type="NCBIfam" id="TIGR03567">
    <property type="entry name" value="FMN_reduc_SsuE"/>
    <property type="match status" value="1"/>
</dbReference>
<evidence type="ECO:0000256" key="2">
    <source>
        <dbReference type="ARBA" id="ARBA00022630"/>
    </source>
</evidence>
<sequence length="195" mass="21630">MKILLIGGSTTLGSKSEILLDYVEKNLINHGGDIKRYRPQSFNASELVSYDFSSPDIISFQLSVKESDIIFISTPVYQASYSGALKLLLDLIPQNGLSNKVVIPLASGGSNAHLLMLDYALKPVLSNLGASHLLPSIFATPQDFIKQSDENILLSESIKRRLNESISHLFQYFNNETIIFNAFRAKPNEIVRKLA</sequence>
<dbReference type="RefSeq" id="WP_055467159.1">
    <property type="nucleotide sequence ID" value="NZ_JAKNPY010000002.1"/>
</dbReference>
<dbReference type="InterPro" id="IPR005025">
    <property type="entry name" value="FMN_Rdtase-like_dom"/>
</dbReference>
<keyword evidence="2" id="KW-0285">Flavoprotein</keyword>
<keyword evidence="3" id="KW-0288">FMN</keyword>
<keyword evidence="7" id="KW-1185">Reference proteome</keyword>
<keyword evidence="4" id="KW-0560">Oxidoreductase</keyword>
<dbReference type="EMBL" id="LKHS01000030">
    <property type="protein sequence ID" value="KQH83725.1"/>
    <property type="molecule type" value="Genomic_DNA"/>
</dbReference>
<dbReference type="GO" id="GO:0008752">
    <property type="term" value="F:FMN reductase [NAD(P)H] activity"/>
    <property type="evidence" value="ECO:0007669"/>
    <property type="project" value="InterPro"/>
</dbReference>
<feature type="domain" description="NADPH-dependent FMN reductase-like" evidence="5">
    <location>
        <begin position="1"/>
        <end position="142"/>
    </location>
</feature>
<dbReference type="Gene3D" id="3.40.50.360">
    <property type="match status" value="1"/>
</dbReference>
<dbReference type="InParanoid" id="A0A0Q2QUL1"/>
<evidence type="ECO:0000313" key="6">
    <source>
        <dbReference type="EMBL" id="KQH83725.1"/>
    </source>
</evidence>
<proteinExistence type="inferred from homology"/>
<evidence type="ECO:0000256" key="1">
    <source>
        <dbReference type="ARBA" id="ARBA00005990"/>
    </source>
</evidence>
<dbReference type="InterPro" id="IPR020048">
    <property type="entry name" value="NADPH-dep_FMN_reduc_SsuE"/>
</dbReference>
<protein>
    <recommendedName>
        <fullName evidence="5">NADPH-dependent FMN reductase-like domain-containing protein</fullName>
    </recommendedName>
</protein>
<dbReference type="SUPFAM" id="SSF52218">
    <property type="entry name" value="Flavoproteins"/>
    <property type="match status" value="1"/>
</dbReference>
<dbReference type="AlphaFoldDB" id="A0A0Q2QUL1"/>